<dbReference type="EC" id="6.3.4.19" evidence="6"/>
<keyword evidence="4 6" id="KW-0067">ATP-binding</keyword>
<sequence>MDDDLVAAVRTWFPAQAPQRIGVAVSGGGDSVALLDLLHRAFAGEGVELLAATVDHGLRPEAAEEARNVSTLCEQLGVSHTVLRWQGWDGSGNMQDQARRARYTLLTGWALDKGIELVALGHTADDQAETVLMRLGRAAGASGLAAMSPRRTLNGVTLVRPLLEQTRAELRSYLVQRGIDWAEDPSNVDRRFDRIKAREAISSLAPLGITVASLSEVARNMAQVRDALDWYVFLAARDIVSLDAGDVLIDLRGYRTLPEEIARRLLLHCVTWVGGGEYGPRRLAVAEAMQAIRHERPGALGHCLILRQGRSARICREYHFVKELEAPVSEVWDGRWALTGPSTPGAVIRALGPEGLIECLDWRQTGRPRQALLSSPSVWKGERLLAAPSAGNACGWCARRIGGDEEFYASLLSH</sequence>
<gene>
    <name evidence="6 8" type="primary">tilS</name>
    <name evidence="8" type="ORF">ACFORG_10535</name>
</gene>
<dbReference type="InterPro" id="IPR011063">
    <property type="entry name" value="TilS/TtcA_N"/>
</dbReference>
<evidence type="ECO:0000259" key="7">
    <source>
        <dbReference type="Pfam" id="PF01171"/>
    </source>
</evidence>
<evidence type="ECO:0000256" key="6">
    <source>
        <dbReference type="HAMAP-Rule" id="MF_01161"/>
    </source>
</evidence>
<proteinExistence type="inferred from homology"/>
<keyword evidence="3 6" id="KW-0547">Nucleotide-binding</keyword>
<evidence type="ECO:0000256" key="1">
    <source>
        <dbReference type="ARBA" id="ARBA00022598"/>
    </source>
</evidence>
<dbReference type="NCBIfam" id="TIGR02432">
    <property type="entry name" value="lysidine_TilS_N"/>
    <property type="match status" value="1"/>
</dbReference>
<comment type="domain">
    <text evidence="6">The N-terminal region contains the highly conserved SGGXDS motif, predicted to be a P-loop motif involved in ATP binding.</text>
</comment>
<keyword evidence="9" id="KW-1185">Reference proteome</keyword>
<comment type="subcellular location">
    <subcellularLocation>
        <location evidence="6">Cytoplasm</location>
    </subcellularLocation>
</comment>
<evidence type="ECO:0000313" key="9">
    <source>
        <dbReference type="Proteomes" id="UP001595629"/>
    </source>
</evidence>
<accession>A0ABV7TFU2</accession>
<dbReference type="EMBL" id="JBHRXI010000010">
    <property type="protein sequence ID" value="MFC3614196.1"/>
    <property type="molecule type" value="Genomic_DNA"/>
</dbReference>
<comment type="function">
    <text evidence="6">Ligates lysine onto the cytidine present at position 34 of the AUA codon-specific tRNA(Ile) that contains the anticodon CAU, in an ATP-dependent manner. Cytidine is converted to lysidine, thus changing the amino acid specificity of the tRNA from methionine to isoleucine.</text>
</comment>
<reference evidence="9" key="1">
    <citation type="journal article" date="2019" name="Int. J. Syst. Evol. Microbiol.">
        <title>The Global Catalogue of Microorganisms (GCM) 10K type strain sequencing project: providing services to taxonomists for standard genome sequencing and annotation.</title>
        <authorList>
            <consortium name="The Broad Institute Genomics Platform"/>
            <consortium name="The Broad Institute Genome Sequencing Center for Infectious Disease"/>
            <person name="Wu L."/>
            <person name="Ma J."/>
        </authorList>
    </citation>
    <scope>NUCLEOTIDE SEQUENCE [LARGE SCALE GENOMIC DNA]</scope>
    <source>
        <strain evidence="9">KCTC 42911</strain>
    </source>
</reference>
<keyword evidence="2 6" id="KW-0819">tRNA processing</keyword>
<comment type="similarity">
    <text evidence="6">Belongs to the tRNA(Ile)-lysidine synthase family.</text>
</comment>
<dbReference type="Gene3D" id="3.40.50.620">
    <property type="entry name" value="HUPs"/>
    <property type="match status" value="1"/>
</dbReference>
<comment type="caution">
    <text evidence="8">The sequence shown here is derived from an EMBL/GenBank/DDBJ whole genome shotgun (WGS) entry which is preliminary data.</text>
</comment>
<comment type="catalytic activity">
    <reaction evidence="5 6">
        <text>cytidine(34) in tRNA(Ile2) + L-lysine + ATP = lysidine(34) in tRNA(Ile2) + AMP + diphosphate + H(+)</text>
        <dbReference type="Rhea" id="RHEA:43744"/>
        <dbReference type="Rhea" id="RHEA-COMP:10625"/>
        <dbReference type="Rhea" id="RHEA-COMP:10670"/>
        <dbReference type="ChEBI" id="CHEBI:15378"/>
        <dbReference type="ChEBI" id="CHEBI:30616"/>
        <dbReference type="ChEBI" id="CHEBI:32551"/>
        <dbReference type="ChEBI" id="CHEBI:33019"/>
        <dbReference type="ChEBI" id="CHEBI:82748"/>
        <dbReference type="ChEBI" id="CHEBI:83665"/>
        <dbReference type="ChEBI" id="CHEBI:456215"/>
        <dbReference type="EC" id="6.3.4.19"/>
    </reaction>
</comment>
<evidence type="ECO:0000256" key="4">
    <source>
        <dbReference type="ARBA" id="ARBA00022840"/>
    </source>
</evidence>
<dbReference type="CDD" id="cd01992">
    <property type="entry name" value="TilS_N"/>
    <property type="match status" value="1"/>
</dbReference>
<dbReference type="HAMAP" id="MF_01161">
    <property type="entry name" value="tRNA_Ile_lys_synt"/>
    <property type="match status" value="1"/>
</dbReference>
<feature type="domain" description="tRNA(Ile)-lysidine/2-thiocytidine synthase N-terminal" evidence="7">
    <location>
        <begin position="21"/>
        <end position="198"/>
    </location>
</feature>
<keyword evidence="1 6" id="KW-0436">Ligase</keyword>
<dbReference type="InterPro" id="IPR012795">
    <property type="entry name" value="tRNA_Ile_lys_synt_N"/>
</dbReference>
<feature type="binding site" evidence="6">
    <location>
        <begin position="26"/>
        <end position="31"/>
    </location>
    <ligand>
        <name>ATP</name>
        <dbReference type="ChEBI" id="CHEBI:30616"/>
    </ligand>
</feature>
<evidence type="ECO:0000256" key="5">
    <source>
        <dbReference type="ARBA" id="ARBA00048539"/>
    </source>
</evidence>
<evidence type="ECO:0000256" key="2">
    <source>
        <dbReference type="ARBA" id="ARBA00022694"/>
    </source>
</evidence>
<protein>
    <recommendedName>
        <fullName evidence="6">tRNA(Ile)-lysidine synthase</fullName>
        <ecNumber evidence="6">6.3.4.19</ecNumber>
    </recommendedName>
    <alternativeName>
        <fullName evidence="6">tRNA(Ile)-2-lysyl-cytidine synthase</fullName>
    </alternativeName>
    <alternativeName>
        <fullName evidence="6">tRNA(Ile)-lysidine synthetase</fullName>
    </alternativeName>
</protein>
<dbReference type="Pfam" id="PF01171">
    <property type="entry name" value="ATP_bind_3"/>
    <property type="match status" value="1"/>
</dbReference>
<evidence type="ECO:0000256" key="3">
    <source>
        <dbReference type="ARBA" id="ARBA00022741"/>
    </source>
</evidence>
<dbReference type="PANTHER" id="PTHR43033">
    <property type="entry name" value="TRNA(ILE)-LYSIDINE SYNTHASE-RELATED"/>
    <property type="match status" value="1"/>
</dbReference>
<dbReference type="GO" id="GO:0032267">
    <property type="term" value="F:tRNA(Ile)-lysidine synthase activity"/>
    <property type="evidence" value="ECO:0007669"/>
    <property type="project" value="UniProtKB-EC"/>
</dbReference>
<dbReference type="InterPro" id="IPR014729">
    <property type="entry name" value="Rossmann-like_a/b/a_fold"/>
</dbReference>
<evidence type="ECO:0000313" key="8">
    <source>
        <dbReference type="EMBL" id="MFC3614196.1"/>
    </source>
</evidence>
<keyword evidence="6" id="KW-0963">Cytoplasm</keyword>
<dbReference type="PANTHER" id="PTHR43033:SF1">
    <property type="entry name" value="TRNA(ILE)-LYSIDINE SYNTHASE-RELATED"/>
    <property type="match status" value="1"/>
</dbReference>
<organism evidence="8 9">
    <name type="scientific">Lutimaribacter marinistellae</name>
    <dbReference type="NCBI Taxonomy" id="1820329"/>
    <lineage>
        <taxon>Bacteria</taxon>
        <taxon>Pseudomonadati</taxon>
        <taxon>Pseudomonadota</taxon>
        <taxon>Alphaproteobacteria</taxon>
        <taxon>Rhodobacterales</taxon>
        <taxon>Roseobacteraceae</taxon>
        <taxon>Lutimaribacter</taxon>
    </lineage>
</organism>
<dbReference type="Proteomes" id="UP001595629">
    <property type="component" value="Unassembled WGS sequence"/>
</dbReference>
<name>A0ABV7TFU2_9RHOB</name>
<dbReference type="RefSeq" id="WP_386735386.1">
    <property type="nucleotide sequence ID" value="NZ_JBHRXI010000010.1"/>
</dbReference>
<dbReference type="InterPro" id="IPR012094">
    <property type="entry name" value="tRNA_Ile_lys_synt"/>
</dbReference>
<dbReference type="SUPFAM" id="SSF52402">
    <property type="entry name" value="Adenine nucleotide alpha hydrolases-like"/>
    <property type="match status" value="1"/>
</dbReference>